<evidence type="ECO:0000313" key="1">
    <source>
        <dbReference type="EMBL" id="CAI9110605.1"/>
    </source>
</evidence>
<name>A0AAV1DUK0_OLDCO</name>
<keyword evidence="2" id="KW-1185">Reference proteome</keyword>
<evidence type="ECO:0000313" key="2">
    <source>
        <dbReference type="Proteomes" id="UP001161247"/>
    </source>
</evidence>
<gene>
    <name evidence="1" type="ORF">OLC1_LOCUS18212</name>
</gene>
<dbReference type="EMBL" id="OX459123">
    <property type="protein sequence ID" value="CAI9110605.1"/>
    <property type="molecule type" value="Genomic_DNA"/>
</dbReference>
<dbReference type="Proteomes" id="UP001161247">
    <property type="component" value="Chromosome 6"/>
</dbReference>
<dbReference type="AlphaFoldDB" id="A0AAV1DUK0"/>
<organism evidence="1 2">
    <name type="scientific">Oldenlandia corymbosa var. corymbosa</name>
    <dbReference type="NCBI Taxonomy" id="529605"/>
    <lineage>
        <taxon>Eukaryota</taxon>
        <taxon>Viridiplantae</taxon>
        <taxon>Streptophyta</taxon>
        <taxon>Embryophyta</taxon>
        <taxon>Tracheophyta</taxon>
        <taxon>Spermatophyta</taxon>
        <taxon>Magnoliopsida</taxon>
        <taxon>eudicotyledons</taxon>
        <taxon>Gunneridae</taxon>
        <taxon>Pentapetalae</taxon>
        <taxon>asterids</taxon>
        <taxon>lamiids</taxon>
        <taxon>Gentianales</taxon>
        <taxon>Rubiaceae</taxon>
        <taxon>Rubioideae</taxon>
        <taxon>Spermacoceae</taxon>
        <taxon>Hedyotis-Oldenlandia complex</taxon>
        <taxon>Oldenlandia</taxon>
    </lineage>
</organism>
<proteinExistence type="predicted"/>
<protein>
    <submittedName>
        <fullName evidence="1">OLC1v1010661C2</fullName>
    </submittedName>
</protein>
<reference evidence="1" key="1">
    <citation type="submission" date="2023-03" db="EMBL/GenBank/DDBJ databases">
        <authorList>
            <person name="Julca I."/>
        </authorList>
    </citation>
    <scope>NUCLEOTIDE SEQUENCE</scope>
</reference>
<accession>A0AAV1DUK0</accession>
<sequence>MAESGHHLLLVGETVDSTRLADENYSSLSRNLKTPIRYKIEDDKVDLANVIRPRADNDAVFHVEIFFFNLDMIPASAACLDLPRSRGAPKYLSSTKGLCILRAILTHKASV</sequence>